<gene>
    <name evidence="12" type="primary">metB</name>
    <name evidence="12" type="ORF">MYXE_13740</name>
</gene>
<dbReference type="Proteomes" id="UP000464624">
    <property type="component" value="Chromosome"/>
</dbReference>
<feature type="modified residue" description="N6-(pyridoxal phosphate)lysine" evidence="10">
    <location>
        <position position="213"/>
    </location>
</feature>
<dbReference type="InterPro" id="IPR054542">
    <property type="entry name" value="Cys_met_metab_PP"/>
</dbReference>
<comment type="catalytic activity">
    <reaction evidence="6">
        <text>O-succinyl-L-homoserine + L-cysteine = L,L-cystathionine + succinate + H(+)</text>
        <dbReference type="Rhea" id="RHEA:20397"/>
        <dbReference type="ChEBI" id="CHEBI:15378"/>
        <dbReference type="ChEBI" id="CHEBI:30031"/>
        <dbReference type="ChEBI" id="CHEBI:35235"/>
        <dbReference type="ChEBI" id="CHEBI:57661"/>
        <dbReference type="ChEBI" id="CHEBI:58161"/>
        <dbReference type="EC" id="2.5.1.48"/>
    </reaction>
</comment>
<dbReference type="PANTHER" id="PTHR11808">
    <property type="entry name" value="TRANS-SULFURATION ENZYME FAMILY MEMBER"/>
    <property type="match status" value="1"/>
</dbReference>
<evidence type="ECO:0000256" key="4">
    <source>
        <dbReference type="ARBA" id="ARBA00022898"/>
    </source>
</evidence>
<comment type="subunit">
    <text evidence="3">Homotetramer.</text>
</comment>
<evidence type="ECO:0000256" key="7">
    <source>
        <dbReference type="ARBA" id="ARBA00066530"/>
    </source>
</evidence>
<evidence type="ECO:0000256" key="3">
    <source>
        <dbReference type="ARBA" id="ARBA00011881"/>
    </source>
</evidence>
<organism evidence="12 13">
    <name type="scientific">Mycobacterium xenopi</name>
    <dbReference type="NCBI Taxonomy" id="1789"/>
    <lineage>
        <taxon>Bacteria</taxon>
        <taxon>Bacillati</taxon>
        <taxon>Actinomycetota</taxon>
        <taxon>Actinomycetes</taxon>
        <taxon>Mycobacteriales</taxon>
        <taxon>Mycobacteriaceae</taxon>
        <taxon>Mycobacterium</taxon>
    </lineage>
</organism>
<evidence type="ECO:0000256" key="6">
    <source>
        <dbReference type="ARBA" id="ARBA00051441"/>
    </source>
</evidence>
<accession>A0AAD1GZJ0</accession>
<reference evidence="12 13" key="1">
    <citation type="submission" date="2019-12" db="EMBL/GenBank/DDBJ databases">
        <title>Complete genome sequence of Mycolicibacterium xenopi str. JCM15661T.</title>
        <authorList>
            <person name="Yoshida M."/>
            <person name="Fukano H."/>
            <person name="Asakura T."/>
            <person name="Hoshino Y."/>
        </authorList>
    </citation>
    <scope>NUCLEOTIDE SEQUENCE [LARGE SCALE GENOMIC DNA]</scope>
    <source>
        <strain evidence="12 13">JCM 15661T</strain>
    </source>
</reference>
<keyword evidence="5" id="KW-0486">Methionine biosynthesis</keyword>
<dbReference type="FunFam" id="3.90.1150.10:FF:000008">
    <property type="entry name" value="Cystathionine gamma-synthase"/>
    <property type="match status" value="1"/>
</dbReference>
<dbReference type="Gene3D" id="3.40.640.10">
    <property type="entry name" value="Type I PLP-dependent aspartate aminotransferase-like (Major domain)"/>
    <property type="match status" value="1"/>
</dbReference>
<dbReference type="GO" id="GO:0019343">
    <property type="term" value="P:cysteine biosynthetic process via cystathionine"/>
    <property type="evidence" value="ECO:0007669"/>
    <property type="project" value="TreeGrafter"/>
</dbReference>
<dbReference type="GO" id="GO:0004123">
    <property type="term" value="F:cystathionine gamma-lyase activity"/>
    <property type="evidence" value="ECO:0007669"/>
    <property type="project" value="TreeGrafter"/>
</dbReference>
<evidence type="ECO:0000256" key="1">
    <source>
        <dbReference type="ARBA" id="ARBA00001933"/>
    </source>
</evidence>
<dbReference type="AlphaFoldDB" id="A0AAD1GZJ0"/>
<dbReference type="GO" id="GO:0009086">
    <property type="term" value="P:methionine biosynthetic process"/>
    <property type="evidence" value="ECO:0007669"/>
    <property type="project" value="UniProtKB-KW"/>
</dbReference>
<dbReference type="GO" id="GO:0005737">
    <property type="term" value="C:cytoplasm"/>
    <property type="evidence" value="ECO:0007669"/>
    <property type="project" value="TreeGrafter"/>
</dbReference>
<comment type="similarity">
    <text evidence="2 11">Belongs to the trans-sulfuration enzymes family.</text>
</comment>
<dbReference type="SUPFAM" id="SSF53383">
    <property type="entry name" value="PLP-dependent transferases"/>
    <property type="match status" value="1"/>
</dbReference>
<proteinExistence type="inferred from homology"/>
<sequence length="393" mass="41368">MSQQRNTSGDGDKRRVHGLATRAIHAGYPPDPLTGAVNPAINTSSTFAQDGVGILRGGFDYSRSGNPTRAALEAALAAVEQGRFCRAFSSGMAATDCALRALLRPGDHVVIPDDAYGGTFRLIDKVFTEWGVDYTPVALADLDAVRDAITPRTRLIWVETPTNPLLSIADIGAIADIARPRSVKVLVDNTFASPAVQQPLALGADVVLHSTTKYIGGHSDVVGGALVTDDEELDAAFGFLQNGAGAVPGPFDVYLTLRGLKTLVLRMQRHSENGAAVAQFLAEHPAVGTVLYPGLPSHPGHQVAARQMRGFGGMVSVRMRGGRKAAEKLCVNTRVFILAESLGGVESLIEHPAAMTHASTAGSQLEVPDDLVRLSVGIEDVADLLADLEQALG</sequence>
<dbReference type="InterPro" id="IPR015422">
    <property type="entry name" value="PyrdxlP-dep_Trfase_small"/>
</dbReference>
<comment type="cofactor">
    <cofactor evidence="1 11">
        <name>pyridoxal 5'-phosphate</name>
        <dbReference type="ChEBI" id="CHEBI:597326"/>
    </cofactor>
</comment>
<dbReference type="EC" id="2.5.1.48" evidence="7"/>
<evidence type="ECO:0000256" key="9">
    <source>
        <dbReference type="ARBA" id="ARBA00083849"/>
    </source>
</evidence>
<dbReference type="InterPro" id="IPR000277">
    <property type="entry name" value="Cys/Met-Metab_PyrdxlP-dep_enz"/>
</dbReference>
<evidence type="ECO:0000256" key="2">
    <source>
        <dbReference type="ARBA" id="ARBA00009077"/>
    </source>
</evidence>
<dbReference type="PROSITE" id="PS00868">
    <property type="entry name" value="CYS_MET_METAB_PP"/>
    <property type="match status" value="1"/>
</dbReference>
<dbReference type="KEGG" id="mxe:MYXE_13740"/>
<name>A0AAD1GZJ0_MYCXE</name>
<protein>
    <recommendedName>
        <fullName evidence="8">Cystathionine gamma-synthase</fullName>
        <ecNumber evidence="7">2.5.1.48</ecNumber>
    </recommendedName>
    <alternativeName>
        <fullName evidence="9">O-succinylhomoserine (thiol)-lyase</fullName>
    </alternativeName>
</protein>
<dbReference type="EMBL" id="AP022314">
    <property type="protein sequence ID" value="BBU21585.1"/>
    <property type="molecule type" value="Genomic_DNA"/>
</dbReference>
<evidence type="ECO:0000256" key="10">
    <source>
        <dbReference type="PIRSR" id="PIRSR001434-2"/>
    </source>
</evidence>
<dbReference type="InterPro" id="IPR015424">
    <property type="entry name" value="PyrdxlP-dep_Trfase"/>
</dbReference>
<dbReference type="RefSeq" id="WP_003920574.1">
    <property type="nucleotide sequence ID" value="NZ_AP022314.1"/>
</dbReference>
<evidence type="ECO:0000256" key="11">
    <source>
        <dbReference type="RuleBase" id="RU362118"/>
    </source>
</evidence>
<dbReference type="FunFam" id="3.40.640.10:FF:000009">
    <property type="entry name" value="Cystathionine gamma-synthase homolog"/>
    <property type="match status" value="1"/>
</dbReference>
<evidence type="ECO:0000313" key="12">
    <source>
        <dbReference type="EMBL" id="BBU21585.1"/>
    </source>
</evidence>
<dbReference type="GO" id="GO:0030170">
    <property type="term" value="F:pyridoxal phosphate binding"/>
    <property type="evidence" value="ECO:0007669"/>
    <property type="project" value="InterPro"/>
</dbReference>
<dbReference type="NCBIfam" id="NF005871">
    <property type="entry name" value="PRK07811.1"/>
    <property type="match status" value="1"/>
</dbReference>
<dbReference type="PIRSF" id="PIRSF001434">
    <property type="entry name" value="CGS"/>
    <property type="match status" value="1"/>
</dbReference>
<dbReference type="Gene3D" id="3.90.1150.10">
    <property type="entry name" value="Aspartate Aminotransferase, domain 1"/>
    <property type="match status" value="1"/>
</dbReference>
<dbReference type="GO" id="GO:0003962">
    <property type="term" value="F:cystathionine gamma-synthase activity"/>
    <property type="evidence" value="ECO:0007669"/>
    <property type="project" value="UniProtKB-EC"/>
</dbReference>
<keyword evidence="5" id="KW-0028">Amino-acid biosynthesis</keyword>
<dbReference type="InterPro" id="IPR015421">
    <property type="entry name" value="PyrdxlP-dep_Trfase_major"/>
</dbReference>
<dbReference type="GO" id="GO:0019346">
    <property type="term" value="P:transsulfuration"/>
    <property type="evidence" value="ECO:0007669"/>
    <property type="project" value="InterPro"/>
</dbReference>
<dbReference type="CDD" id="cd00614">
    <property type="entry name" value="CGS_like"/>
    <property type="match status" value="1"/>
</dbReference>
<dbReference type="Pfam" id="PF01053">
    <property type="entry name" value="Cys_Met_Meta_PP"/>
    <property type="match status" value="1"/>
</dbReference>
<evidence type="ECO:0000313" key="13">
    <source>
        <dbReference type="Proteomes" id="UP000464624"/>
    </source>
</evidence>
<evidence type="ECO:0000256" key="5">
    <source>
        <dbReference type="ARBA" id="ARBA00023167"/>
    </source>
</evidence>
<evidence type="ECO:0000256" key="8">
    <source>
        <dbReference type="ARBA" id="ARBA00068008"/>
    </source>
</evidence>
<dbReference type="PANTHER" id="PTHR11808:SF15">
    <property type="entry name" value="CYSTATHIONINE GAMMA-LYASE"/>
    <property type="match status" value="1"/>
</dbReference>
<keyword evidence="4 10" id="KW-0663">Pyridoxal phosphate</keyword>